<dbReference type="PANTHER" id="PTHR31465">
    <property type="entry name" value="PROTEIN RTA1-RELATED"/>
    <property type="match status" value="1"/>
</dbReference>
<evidence type="ECO:0000256" key="2">
    <source>
        <dbReference type="ARBA" id="ARBA00022692"/>
    </source>
</evidence>
<dbReference type="Pfam" id="PF04479">
    <property type="entry name" value="RTA1"/>
    <property type="match status" value="1"/>
</dbReference>
<reference evidence="6" key="1">
    <citation type="submission" date="2022-10" db="EMBL/GenBank/DDBJ databases">
        <title>Tapping the CABI collections for fungal endophytes: first genome assemblies for Collariella, Neodidymelliopsis, Ascochyta clinopodiicola, Didymella pomorum, Didymosphaeria variabile, Neocosmospora piperis and Neocucurbitaria cava.</title>
        <authorList>
            <person name="Hill R."/>
        </authorList>
    </citation>
    <scope>NUCLEOTIDE SEQUENCE</scope>
    <source>
        <strain evidence="6">IMI 366586</strain>
    </source>
</reference>
<evidence type="ECO:0000256" key="5">
    <source>
        <dbReference type="SAM" id="Phobius"/>
    </source>
</evidence>
<feature type="transmembrane region" description="Helical" evidence="5">
    <location>
        <begin position="38"/>
        <end position="58"/>
    </location>
</feature>
<keyword evidence="7" id="KW-1185">Reference proteome</keyword>
<comment type="subcellular location">
    <subcellularLocation>
        <location evidence="1">Membrane</location>
        <topology evidence="1">Multi-pass membrane protein</topology>
    </subcellularLocation>
</comment>
<dbReference type="Proteomes" id="UP001140502">
    <property type="component" value="Unassembled WGS sequence"/>
</dbReference>
<proteinExistence type="predicted"/>
<evidence type="ECO:0000313" key="7">
    <source>
        <dbReference type="Proteomes" id="UP001140502"/>
    </source>
</evidence>
<evidence type="ECO:0000313" key="6">
    <source>
        <dbReference type="EMBL" id="KAJ4320133.1"/>
    </source>
</evidence>
<dbReference type="OrthoDB" id="3358017at2759"/>
<protein>
    <submittedName>
        <fullName evidence="6">Uncharacterized protein</fullName>
    </submittedName>
</protein>
<name>A0A9W8WCV2_9HYPO</name>
<dbReference type="EMBL" id="JAPEUR010000113">
    <property type="protein sequence ID" value="KAJ4320133.1"/>
    <property type="molecule type" value="Genomic_DNA"/>
</dbReference>
<organism evidence="6 7">
    <name type="scientific">Fusarium piperis</name>
    <dbReference type="NCBI Taxonomy" id="1435070"/>
    <lineage>
        <taxon>Eukaryota</taxon>
        <taxon>Fungi</taxon>
        <taxon>Dikarya</taxon>
        <taxon>Ascomycota</taxon>
        <taxon>Pezizomycotina</taxon>
        <taxon>Sordariomycetes</taxon>
        <taxon>Hypocreomycetidae</taxon>
        <taxon>Hypocreales</taxon>
        <taxon>Nectriaceae</taxon>
        <taxon>Fusarium</taxon>
        <taxon>Fusarium solani species complex</taxon>
    </lineage>
</organism>
<dbReference type="AlphaFoldDB" id="A0A9W8WCV2"/>
<comment type="caution">
    <text evidence="6">The sequence shown here is derived from an EMBL/GenBank/DDBJ whole genome shotgun (WGS) entry which is preliminary data.</text>
</comment>
<keyword evidence="3 5" id="KW-1133">Transmembrane helix</keyword>
<keyword evidence="4 5" id="KW-0472">Membrane</keyword>
<evidence type="ECO:0000256" key="1">
    <source>
        <dbReference type="ARBA" id="ARBA00004141"/>
    </source>
</evidence>
<dbReference type="PANTHER" id="PTHR31465:SF35">
    <property type="entry name" value="RTA1 DOMAIN PROTEIN-RELATED"/>
    <property type="match status" value="1"/>
</dbReference>
<keyword evidence="2 5" id="KW-0812">Transmembrane</keyword>
<sequence length="94" mass="10370">MSLQDRASESAEASVKVVGYAARCKSGTQSHDWTLGPFIMQATLLLVAPALFAATIYMELGWIIDMVYGEGHVMIPLRWLTKIFVIGDVFSFSL</sequence>
<gene>
    <name evidence="6" type="ORF">N0V84_006020</name>
</gene>
<dbReference type="GO" id="GO:0016020">
    <property type="term" value="C:membrane"/>
    <property type="evidence" value="ECO:0007669"/>
    <property type="project" value="UniProtKB-SubCell"/>
</dbReference>
<evidence type="ECO:0000256" key="3">
    <source>
        <dbReference type="ARBA" id="ARBA00022989"/>
    </source>
</evidence>
<accession>A0A9W8WCV2</accession>
<dbReference type="InterPro" id="IPR007568">
    <property type="entry name" value="RTA1"/>
</dbReference>
<evidence type="ECO:0000256" key="4">
    <source>
        <dbReference type="ARBA" id="ARBA00023136"/>
    </source>
</evidence>